<keyword evidence="11" id="KW-0539">Nucleus</keyword>
<dbReference type="FunFam" id="3.30.160.60:FF:000087">
    <property type="entry name" value="Zinc finger protein 354B"/>
    <property type="match status" value="1"/>
</dbReference>
<evidence type="ECO:0000256" key="2">
    <source>
        <dbReference type="ARBA" id="ARBA00004123"/>
    </source>
</evidence>
<dbReference type="FunFam" id="3.30.160.60:FF:000358">
    <property type="entry name" value="zinc finger protein 24"/>
    <property type="match status" value="1"/>
</dbReference>
<feature type="domain" description="C2H2-type" evidence="13">
    <location>
        <begin position="383"/>
        <end position="410"/>
    </location>
</feature>
<evidence type="ECO:0000256" key="5">
    <source>
        <dbReference type="ARBA" id="ARBA00022737"/>
    </source>
</evidence>
<evidence type="ECO:0000313" key="16">
    <source>
        <dbReference type="RefSeq" id="XP_018085681.1"/>
    </source>
</evidence>
<dbReference type="InterPro" id="IPR013087">
    <property type="entry name" value="Znf_C2H2_type"/>
</dbReference>
<accession>A0A1L8F8P1</accession>
<evidence type="ECO:0000256" key="4">
    <source>
        <dbReference type="ARBA" id="ARBA00022723"/>
    </source>
</evidence>
<evidence type="ECO:0000256" key="6">
    <source>
        <dbReference type="ARBA" id="ARBA00022771"/>
    </source>
</evidence>
<dbReference type="GO" id="GO:0005634">
    <property type="term" value="C:nucleus"/>
    <property type="evidence" value="ECO:0007669"/>
    <property type="project" value="UniProtKB-SubCell"/>
</dbReference>
<feature type="domain" description="C2H2-type" evidence="13">
    <location>
        <begin position="327"/>
        <end position="354"/>
    </location>
</feature>
<dbReference type="RefSeq" id="XP_018085679.1">
    <property type="nucleotide sequence ID" value="XM_018230190.2"/>
</dbReference>
<keyword evidence="7" id="KW-0862">Zinc</keyword>
<dbReference type="GeneID" id="108698588"/>
<keyword evidence="8" id="KW-0805">Transcription regulation</keyword>
<organism evidence="17">
    <name type="scientific">Xenopus laevis</name>
    <name type="common">African clawed frog</name>
    <dbReference type="NCBI Taxonomy" id="8355"/>
    <lineage>
        <taxon>Eukaryota</taxon>
        <taxon>Metazoa</taxon>
        <taxon>Chordata</taxon>
        <taxon>Craniata</taxon>
        <taxon>Vertebrata</taxon>
        <taxon>Euteleostomi</taxon>
        <taxon>Amphibia</taxon>
        <taxon>Batrachia</taxon>
        <taxon>Anura</taxon>
        <taxon>Pipoidea</taxon>
        <taxon>Pipidae</taxon>
        <taxon>Xenopodinae</taxon>
        <taxon>Xenopus</taxon>
        <taxon>Xenopus</taxon>
    </lineage>
</organism>
<evidence type="ECO:0000256" key="3">
    <source>
        <dbReference type="ARBA" id="ARBA00006991"/>
    </source>
</evidence>
<dbReference type="PANTHER" id="PTHR24381">
    <property type="entry name" value="ZINC FINGER PROTEIN"/>
    <property type="match status" value="1"/>
</dbReference>
<dbReference type="PROSITE" id="PS50157">
    <property type="entry name" value="ZINC_FINGER_C2H2_2"/>
    <property type="match status" value="9"/>
</dbReference>
<dbReference type="AlphaFoldDB" id="A0A1L8F8P1"/>
<name>A0A1L8F8P1_XENLA</name>
<feature type="domain" description="C2H2-type" evidence="13">
    <location>
        <begin position="489"/>
        <end position="516"/>
    </location>
</feature>
<keyword evidence="10" id="KW-0804">Transcription</keyword>
<dbReference type="Proteomes" id="UP000186698">
    <property type="component" value="Chromosome 8L"/>
</dbReference>
<dbReference type="Bgee" id="108698588">
    <property type="expression patterns" value="Expressed in oocyte and 19 other cell types or tissues"/>
</dbReference>
<evidence type="ECO:0000313" key="18">
    <source>
        <dbReference type="RefSeq" id="XP_041428852.1"/>
    </source>
</evidence>
<keyword evidence="5" id="KW-0677">Repeat</keyword>
<dbReference type="RefSeq" id="XP_018085682.1">
    <property type="nucleotide sequence ID" value="XM_018230193.2"/>
</dbReference>
<dbReference type="KEGG" id="xla:108698588"/>
<proteinExistence type="inferred from homology"/>
<dbReference type="FunFam" id="3.30.160.60:FF:000295">
    <property type="entry name" value="zinc finger protein 19"/>
    <property type="match status" value="2"/>
</dbReference>
<dbReference type="FunFam" id="3.30.160.60:FF:000446">
    <property type="entry name" value="Zinc finger protein"/>
    <property type="match status" value="1"/>
</dbReference>
<keyword evidence="6 12" id="KW-0863">Zinc-finger</keyword>
<feature type="domain" description="C2H2-type" evidence="13">
    <location>
        <begin position="410"/>
        <end position="432"/>
    </location>
</feature>
<dbReference type="CTD" id="108698588"/>
<dbReference type="PANTHER" id="PTHR24381:SF424">
    <property type="entry name" value="ZINC FINGER PROTEIN 432"/>
    <property type="match status" value="1"/>
</dbReference>
<evidence type="ECO:0000313" key="14">
    <source>
        <dbReference type="Proteomes" id="UP000186698"/>
    </source>
</evidence>
<dbReference type="SUPFAM" id="SSF57667">
    <property type="entry name" value="beta-beta-alpha zinc fingers"/>
    <property type="match status" value="5"/>
</dbReference>
<dbReference type="GO" id="GO:0000978">
    <property type="term" value="F:RNA polymerase II cis-regulatory region sequence-specific DNA binding"/>
    <property type="evidence" value="ECO:0000318"/>
    <property type="project" value="GO_Central"/>
</dbReference>
<feature type="domain" description="C2H2-type" evidence="13">
    <location>
        <begin position="355"/>
        <end position="382"/>
    </location>
</feature>
<gene>
    <name evidence="15 16 17 18" type="primary">LOC108698588</name>
</gene>
<dbReference type="GO" id="GO:0008270">
    <property type="term" value="F:zinc ion binding"/>
    <property type="evidence" value="ECO:0007669"/>
    <property type="project" value="UniProtKB-KW"/>
</dbReference>
<dbReference type="OMA" id="NINIHEA"/>
<keyword evidence="9" id="KW-0238">DNA-binding</keyword>
<evidence type="ECO:0000256" key="12">
    <source>
        <dbReference type="PROSITE-ProRule" id="PRU00042"/>
    </source>
</evidence>
<dbReference type="GO" id="GO:0006357">
    <property type="term" value="P:regulation of transcription by RNA polymerase II"/>
    <property type="evidence" value="ECO:0000318"/>
    <property type="project" value="GO_Central"/>
</dbReference>
<reference evidence="15 16" key="1">
    <citation type="submission" date="2022-04" db="UniProtKB">
        <authorList>
            <consortium name="RefSeq"/>
        </authorList>
    </citation>
    <scope>IDENTIFICATION</scope>
    <source>
        <strain evidence="15 16">J_2021</strain>
        <tissue evidence="15 16">Erythrocytes</tissue>
    </source>
</reference>
<dbReference type="PROSITE" id="PS00028">
    <property type="entry name" value="ZINC_FINGER_C2H2_1"/>
    <property type="match status" value="8"/>
</dbReference>
<feature type="domain" description="C2H2-type" evidence="13">
    <location>
        <begin position="461"/>
        <end position="488"/>
    </location>
</feature>
<dbReference type="PaxDb" id="8355-A0A1L8F8P1"/>
<evidence type="ECO:0000256" key="1">
    <source>
        <dbReference type="ARBA" id="ARBA00003767"/>
    </source>
</evidence>
<evidence type="ECO:0000256" key="8">
    <source>
        <dbReference type="ARBA" id="ARBA00023015"/>
    </source>
</evidence>
<evidence type="ECO:0000256" key="9">
    <source>
        <dbReference type="ARBA" id="ARBA00023125"/>
    </source>
</evidence>
<dbReference type="OrthoDB" id="427030at2759"/>
<evidence type="ECO:0000256" key="11">
    <source>
        <dbReference type="ARBA" id="ARBA00023242"/>
    </source>
</evidence>
<dbReference type="GO" id="GO:0003700">
    <property type="term" value="F:DNA-binding transcription factor activity"/>
    <property type="evidence" value="ECO:0000318"/>
    <property type="project" value="GO_Central"/>
</dbReference>
<evidence type="ECO:0000256" key="10">
    <source>
        <dbReference type="ARBA" id="ARBA00023163"/>
    </source>
</evidence>
<dbReference type="Gene3D" id="3.30.160.60">
    <property type="entry name" value="Classic Zinc Finger"/>
    <property type="match status" value="8"/>
</dbReference>
<protein>
    <submittedName>
        <fullName evidence="15 16">Zinc finger protein 2</fullName>
    </submittedName>
</protein>
<dbReference type="FunFam" id="3.30.160.60:FF:001119">
    <property type="entry name" value="zinc finger protein 408"/>
    <property type="match status" value="1"/>
</dbReference>
<dbReference type="FunFam" id="3.30.160.60:FF:002343">
    <property type="entry name" value="Zinc finger protein 33A"/>
    <property type="match status" value="1"/>
</dbReference>
<dbReference type="GO" id="GO:0000981">
    <property type="term" value="F:DNA-binding transcription factor activity, RNA polymerase II-specific"/>
    <property type="evidence" value="ECO:0007669"/>
    <property type="project" value="TreeGrafter"/>
</dbReference>
<dbReference type="Pfam" id="PF00096">
    <property type="entry name" value="zf-C2H2"/>
    <property type="match status" value="7"/>
</dbReference>
<evidence type="ECO:0000313" key="15">
    <source>
        <dbReference type="RefSeq" id="XP_018085679.1"/>
    </source>
</evidence>
<feature type="domain" description="C2H2-type" evidence="13">
    <location>
        <begin position="433"/>
        <end position="460"/>
    </location>
</feature>
<keyword evidence="4" id="KW-0479">Metal-binding</keyword>
<keyword evidence="14" id="KW-1185">Reference proteome</keyword>
<comment type="function">
    <text evidence="1">May be involved in transcriptional regulation.</text>
</comment>
<dbReference type="SMART" id="SM00355">
    <property type="entry name" value="ZnF_C2H2"/>
    <property type="match status" value="8"/>
</dbReference>
<dbReference type="RefSeq" id="XP_041428852.1">
    <property type="nucleotide sequence ID" value="XM_041572918.1"/>
</dbReference>
<dbReference type="FunFam" id="3.30.160.60:FF:000060">
    <property type="entry name" value="zinc finger protein 436"/>
    <property type="match status" value="1"/>
</dbReference>
<evidence type="ECO:0000259" key="13">
    <source>
        <dbReference type="PROSITE" id="PS50157"/>
    </source>
</evidence>
<evidence type="ECO:0000313" key="17">
    <source>
        <dbReference type="RefSeq" id="XP_018085682.1"/>
    </source>
</evidence>
<feature type="domain" description="C2H2-type" evidence="13">
    <location>
        <begin position="517"/>
        <end position="544"/>
    </location>
</feature>
<comment type="subcellular location">
    <subcellularLocation>
        <location evidence="2">Nucleus</location>
    </subcellularLocation>
</comment>
<feature type="domain" description="C2H2-type" evidence="13">
    <location>
        <begin position="545"/>
        <end position="569"/>
    </location>
</feature>
<evidence type="ECO:0000256" key="7">
    <source>
        <dbReference type="ARBA" id="ARBA00022833"/>
    </source>
</evidence>
<dbReference type="RefSeq" id="XP_018085681.1">
    <property type="nucleotide sequence ID" value="XM_018230192.2"/>
</dbReference>
<sequence length="569" mass="65611">MNKKQITEKILNHALEIIYLLTGEECTVVKSNNKEVHGMFNNASNPIVNQSIHSHDRNNNPLLVREKILELGAKMIQLLTGELFLKEWKYFEEHQNYYTDVLRENHQPLSSMGYSNVTPENVLHIKREERSLLKEFKESQNEIHEVTAQAYVNVNPADELDIKQESENLMGESTDCVVIPDDTDQDSDVKEIDRQDMPPVQGVWMEDDFRQCLYKENSLPIRSSHRQCDITQEIFAKSIKNIIKEQRLTNHDTFLAERDIQIVQLNHGETEDSVSNSEHKDSLLNKHVNINIHEAGQKNDYFNNDMGKRTLPCSLITSKIAQSEKPFICLDCGKHFACNSHLTNHMTIHSGERPYSCNDCGKCFTRNAHLVRHQASHTGERPFSCSDCDKSFTRSSYLVLHQRSHKVEKCGKNFTANDDLLKNQIIHKGDRPYVCGECGKSYTHGYKFVIHQRTHTGERPFSCNECGKSFISRSNFAAHQKIHTGQGTYICNDCGKSYLSRFHLVIHQRTHTGERPYACSHCGKGFISRADLVRHEVIHRPQRPHVCNQCGKRFTQNTHLVRHQKIHRS</sequence>
<dbReference type="InterPro" id="IPR036236">
    <property type="entry name" value="Znf_C2H2_sf"/>
</dbReference>
<comment type="similarity">
    <text evidence="3">Belongs to the krueppel C2H2-type zinc-finger protein family.</text>
</comment>